<name>A0A8D1FG19_PIG</name>
<dbReference type="Ensembl" id="ENSSSCT00040079284.1">
    <property type="protein sequence ID" value="ENSSSCP00040034232.1"/>
    <property type="gene ID" value="ENSSSCG00040058395.1"/>
</dbReference>
<evidence type="ECO:0000313" key="3">
    <source>
        <dbReference type="Proteomes" id="UP000694722"/>
    </source>
</evidence>
<proteinExistence type="predicted"/>
<evidence type="ECO:0000313" key="2">
    <source>
        <dbReference type="Ensembl" id="ENSSSCP00040034232.1"/>
    </source>
</evidence>
<organism evidence="2 3">
    <name type="scientific">Sus scrofa</name>
    <name type="common">Pig</name>
    <dbReference type="NCBI Taxonomy" id="9823"/>
    <lineage>
        <taxon>Eukaryota</taxon>
        <taxon>Metazoa</taxon>
        <taxon>Chordata</taxon>
        <taxon>Craniata</taxon>
        <taxon>Vertebrata</taxon>
        <taxon>Euteleostomi</taxon>
        <taxon>Mammalia</taxon>
        <taxon>Eutheria</taxon>
        <taxon>Laurasiatheria</taxon>
        <taxon>Artiodactyla</taxon>
        <taxon>Suina</taxon>
        <taxon>Suidae</taxon>
        <taxon>Sus</taxon>
    </lineage>
</organism>
<dbReference type="Proteomes" id="UP000694722">
    <property type="component" value="Unplaced"/>
</dbReference>
<feature type="chain" id="PRO_5034785449" evidence="1">
    <location>
        <begin position="30"/>
        <end position="99"/>
    </location>
</feature>
<feature type="signal peptide" evidence="1">
    <location>
        <begin position="1"/>
        <end position="29"/>
    </location>
</feature>
<dbReference type="AlphaFoldDB" id="A0A8D1FG19"/>
<keyword evidence="1" id="KW-0732">Signal</keyword>
<protein>
    <submittedName>
        <fullName evidence="2">Uncharacterized protein</fullName>
    </submittedName>
</protein>
<accession>A0A8D1FG19</accession>
<reference evidence="2" key="1">
    <citation type="submission" date="2025-08" db="UniProtKB">
        <authorList>
            <consortium name="Ensembl"/>
        </authorList>
    </citation>
    <scope>IDENTIFICATION</scope>
</reference>
<evidence type="ECO:0000256" key="1">
    <source>
        <dbReference type="SAM" id="SignalP"/>
    </source>
</evidence>
<sequence length="99" mass="9829">MCHTSCSSGCQPACCVLPGVLLCASSCQAISCVPVCVRPVCCTPVCCRPVCCRPVCCTPVCCTPVCCEASPYSASSCCQPSSLGCCCGTGSVPGLGTST</sequence>